<evidence type="ECO:0000313" key="2">
    <source>
        <dbReference type="EnsemblPlants" id="AET7Gv20030300.2"/>
    </source>
</evidence>
<dbReference type="Gramene" id="AET7Gv20030300.2">
    <property type="protein sequence ID" value="AET7Gv20030300.2"/>
    <property type="gene ID" value="AET7Gv20030300"/>
</dbReference>
<dbReference type="AlphaFoldDB" id="A0A453QBX5"/>
<reference evidence="2" key="3">
    <citation type="journal article" date="2017" name="Nature">
        <title>Genome sequence of the progenitor of the wheat D genome Aegilops tauschii.</title>
        <authorList>
            <person name="Luo M.C."/>
            <person name="Gu Y.Q."/>
            <person name="Puiu D."/>
            <person name="Wang H."/>
            <person name="Twardziok S.O."/>
            <person name="Deal K.R."/>
            <person name="Huo N."/>
            <person name="Zhu T."/>
            <person name="Wang L."/>
            <person name="Wang Y."/>
            <person name="McGuire P.E."/>
            <person name="Liu S."/>
            <person name="Long H."/>
            <person name="Ramasamy R.K."/>
            <person name="Rodriguez J.C."/>
            <person name="Van S.L."/>
            <person name="Yuan L."/>
            <person name="Wang Z."/>
            <person name="Xia Z."/>
            <person name="Xiao L."/>
            <person name="Anderson O.D."/>
            <person name="Ouyang S."/>
            <person name="Liang Y."/>
            <person name="Zimin A.V."/>
            <person name="Pertea G."/>
            <person name="Qi P."/>
            <person name="Bennetzen J.L."/>
            <person name="Dai X."/>
            <person name="Dawson M.W."/>
            <person name="Muller H.G."/>
            <person name="Kugler K."/>
            <person name="Rivarola-Duarte L."/>
            <person name="Spannagl M."/>
            <person name="Mayer K.F.X."/>
            <person name="Lu F.H."/>
            <person name="Bevan M.W."/>
            <person name="Leroy P."/>
            <person name="Li P."/>
            <person name="You F.M."/>
            <person name="Sun Q."/>
            <person name="Liu Z."/>
            <person name="Lyons E."/>
            <person name="Wicker T."/>
            <person name="Salzberg S.L."/>
            <person name="Devos K.M."/>
            <person name="Dvorak J."/>
        </authorList>
    </citation>
    <scope>NUCLEOTIDE SEQUENCE [LARGE SCALE GENOMIC DNA]</scope>
    <source>
        <strain evidence="2">cv. AL8/78</strain>
    </source>
</reference>
<feature type="region of interest" description="Disordered" evidence="1">
    <location>
        <begin position="1"/>
        <end position="86"/>
    </location>
</feature>
<dbReference type="STRING" id="200361.A0A453QBX5"/>
<sequence>PRRRSHGFDQASCPPRFPATKPQGHGGRRERGPRHSAAAGPASPQRKKVLGERNGSIPSARYSQRSRKVKVPVSQRMPSVPPRRVPVLAPHNTVPLPVFHSVQPVQRIVPKQESSACLELPVQSLLSESDQSVCLNVPSIGHRDRDQKVEQEDVCASMFHQLVIGIVIRKFSKRMVALKGLQMAVLWIIKTLTDQSHRWFSCSESSHLSMQIAQDEVCQRLNSAWWRRHGSGIHVFEEACGQDAKGF</sequence>
<accession>A0A453QBX5</accession>
<reference evidence="2" key="4">
    <citation type="submission" date="2019-03" db="UniProtKB">
        <authorList>
            <consortium name="EnsemblPlants"/>
        </authorList>
    </citation>
    <scope>IDENTIFICATION</scope>
</reference>
<evidence type="ECO:0000313" key="3">
    <source>
        <dbReference type="Proteomes" id="UP000015105"/>
    </source>
</evidence>
<proteinExistence type="predicted"/>
<dbReference type="Proteomes" id="UP000015105">
    <property type="component" value="Chromosome 7D"/>
</dbReference>
<organism evidence="2 3">
    <name type="scientific">Aegilops tauschii subsp. strangulata</name>
    <name type="common">Goatgrass</name>
    <dbReference type="NCBI Taxonomy" id="200361"/>
    <lineage>
        <taxon>Eukaryota</taxon>
        <taxon>Viridiplantae</taxon>
        <taxon>Streptophyta</taxon>
        <taxon>Embryophyta</taxon>
        <taxon>Tracheophyta</taxon>
        <taxon>Spermatophyta</taxon>
        <taxon>Magnoliopsida</taxon>
        <taxon>Liliopsida</taxon>
        <taxon>Poales</taxon>
        <taxon>Poaceae</taxon>
        <taxon>BOP clade</taxon>
        <taxon>Pooideae</taxon>
        <taxon>Triticodae</taxon>
        <taxon>Triticeae</taxon>
        <taxon>Triticinae</taxon>
        <taxon>Aegilops</taxon>
    </lineage>
</organism>
<reference evidence="2" key="5">
    <citation type="journal article" date="2021" name="G3 (Bethesda)">
        <title>Aegilops tauschii genome assembly Aet v5.0 features greater sequence contiguity and improved annotation.</title>
        <authorList>
            <person name="Wang L."/>
            <person name="Zhu T."/>
            <person name="Rodriguez J.C."/>
            <person name="Deal K.R."/>
            <person name="Dubcovsky J."/>
            <person name="McGuire P.E."/>
            <person name="Lux T."/>
            <person name="Spannagl M."/>
            <person name="Mayer K.F.X."/>
            <person name="Baldrich P."/>
            <person name="Meyers B.C."/>
            <person name="Huo N."/>
            <person name="Gu Y.Q."/>
            <person name="Zhou H."/>
            <person name="Devos K.M."/>
            <person name="Bennetzen J.L."/>
            <person name="Unver T."/>
            <person name="Budak H."/>
            <person name="Gulick P.J."/>
            <person name="Galiba G."/>
            <person name="Kalapos B."/>
            <person name="Nelson D.R."/>
            <person name="Li P."/>
            <person name="You F.M."/>
            <person name="Luo M.C."/>
            <person name="Dvorak J."/>
        </authorList>
    </citation>
    <scope>NUCLEOTIDE SEQUENCE [LARGE SCALE GENOMIC DNA]</scope>
    <source>
        <strain evidence="2">cv. AL8/78</strain>
    </source>
</reference>
<evidence type="ECO:0000256" key="1">
    <source>
        <dbReference type="SAM" id="MobiDB-lite"/>
    </source>
</evidence>
<protein>
    <submittedName>
        <fullName evidence="2">Uncharacterized protein</fullName>
    </submittedName>
</protein>
<keyword evidence="3" id="KW-1185">Reference proteome</keyword>
<reference evidence="3" key="2">
    <citation type="journal article" date="2017" name="Nat. Plants">
        <title>The Aegilops tauschii genome reveals multiple impacts of transposons.</title>
        <authorList>
            <person name="Zhao G."/>
            <person name="Zou C."/>
            <person name="Li K."/>
            <person name="Wang K."/>
            <person name="Li T."/>
            <person name="Gao L."/>
            <person name="Zhang X."/>
            <person name="Wang H."/>
            <person name="Yang Z."/>
            <person name="Liu X."/>
            <person name="Jiang W."/>
            <person name="Mao L."/>
            <person name="Kong X."/>
            <person name="Jiao Y."/>
            <person name="Jia J."/>
        </authorList>
    </citation>
    <scope>NUCLEOTIDE SEQUENCE [LARGE SCALE GENOMIC DNA]</scope>
    <source>
        <strain evidence="3">cv. AL8/78</strain>
    </source>
</reference>
<dbReference type="EnsemblPlants" id="AET7Gv20030300.2">
    <property type="protein sequence ID" value="AET7Gv20030300.2"/>
    <property type="gene ID" value="AET7Gv20030300"/>
</dbReference>
<name>A0A453QBX5_AEGTS</name>
<reference evidence="3" key="1">
    <citation type="journal article" date="2014" name="Science">
        <title>Ancient hybridizations among the ancestral genomes of bread wheat.</title>
        <authorList>
            <consortium name="International Wheat Genome Sequencing Consortium,"/>
            <person name="Marcussen T."/>
            <person name="Sandve S.R."/>
            <person name="Heier L."/>
            <person name="Spannagl M."/>
            <person name="Pfeifer M."/>
            <person name="Jakobsen K.S."/>
            <person name="Wulff B.B."/>
            <person name="Steuernagel B."/>
            <person name="Mayer K.F."/>
            <person name="Olsen O.A."/>
        </authorList>
    </citation>
    <scope>NUCLEOTIDE SEQUENCE [LARGE SCALE GENOMIC DNA]</scope>
    <source>
        <strain evidence="3">cv. AL8/78</strain>
    </source>
</reference>